<protein>
    <submittedName>
        <fullName evidence="7">Major facilitator superfamily domain-containing protein</fullName>
    </submittedName>
</protein>
<dbReference type="SUPFAM" id="SSF103473">
    <property type="entry name" value="MFS general substrate transporter"/>
    <property type="match status" value="1"/>
</dbReference>
<feature type="transmembrane region" description="Helical" evidence="6">
    <location>
        <begin position="460"/>
        <end position="486"/>
    </location>
</feature>
<evidence type="ECO:0000256" key="3">
    <source>
        <dbReference type="ARBA" id="ARBA00022989"/>
    </source>
</evidence>
<feature type="transmembrane region" description="Helical" evidence="6">
    <location>
        <begin position="37"/>
        <end position="55"/>
    </location>
</feature>
<evidence type="ECO:0000256" key="4">
    <source>
        <dbReference type="ARBA" id="ARBA00023136"/>
    </source>
</evidence>
<feature type="transmembrane region" description="Helical" evidence="6">
    <location>
        <begin position="396"/>
        <end position="415"/>
    </location>
</feature>
<feature type="transmembrane region" description="Helical" evidence="6">
    <location>
        <begin position="163"/>
        <end position="187"/>
    </location>
</feature>
<dbReference type="Pfam" id="PF07690">
    <property type="entry name" value="MFS_1"/>
    <property type="match status" value="1"/>
</dbReference>
<dbReference type="PANTHER" id="PTHR23501">
    <property type="entry name" value="MAJOR FACILITATOR SUPERFAMILY"/>
    <property type="match status" value="1"/>
</dbReference>
<sequence>MASDPVNVRESGEKETMKERSIGVIQSDMLKHAGKKWVIAAFAGLYLFTLVDVFNKYSTSTYAAYATSAFRTHSMLSASRVVETIAMLLSYPIVARLSDMFGRFEMFTFSVFLSVLSLILLASCQNIQTYFVGGLFDAIGSVGFGITQQIFIADMTNLRNRAFWLSLPETISAVPTLYLGTIVAQAFLDHSTWRWGYGMWAIVTPVVALPLLLTLFIRKLKDRKQYPADVLRPRVLRDIHVDDPLHIKAYQLLWVELDAPGCFLLIAGLALILIPVSLTGARNSGAWDNNGGFIAMVVIGAILFVAFVVWDYFSAKKPFIPFRLIKDRTIIAACTLCILDFMHYSLFSVFFPSYLQVAGHFSPGHATRIDNSLRVSFQIVSMVGAIGMRYTKRAKIWVLIGVPLCVLGQGLQIYFVNINGERPANEASFIVAKVLVGVGRGLYQTAAQVAVQAVVARDEVAIATGVFFASMNLGGAIGTSISGAIWRSNLVPKLTAYLPTATKGQANAIFGSIVVAQKYAVGTAERTAIDQAYRETQELLAIAATCVLGPMLIAMWFIKNVELSDDEATEEKEERRVSHESQVTEKVVGNGPDKV</sequence>
<feature type="transmembrane region" description="Helical" evidence="6">
    <location>
        <begin position="330"/>
        <end position="351"/>
    </location>
</feature>
<feature type="transmembrane region" description="Helical" evidence="6">
    <location>
        <begin position="106"/>
        <end position="123"/>
    </location>
</feature>
<dbReference type="Gene3D" id="1.20.1250.20">
    <property type="entry name" value="MFS general substrate transporter like domains"/>
    <property type="match status" value="2"/>
</dbReference>
<dbReference type="AlphaFoldDB" id="A0A9P8VC88"/>
<name>A0A9P8VC88_9PEZI</name>
<comment type="subcellular location">
    <subcellularLocation>
        <location evidence="1">Membrane</location>
        <topology evidence="1">Multi-pass membrane protein</topology>
    </subcellularLocation>
</comment>
<keyword evidence="3 6" id="KW-1133">Transmembrane helix</keyword>
<feature type="transmembrane region" description="Helical" evidence="6">
    <location>
        <begin position="257"/>
        <end position="278"/>
    </location>
</feature>
<accession>A0A9P8VC88</accession>
<feature type="transmembrane region" description="Helical" evidence="6">
    <location>
        <begin position="290"/>
        <end position="310"/>
    </location>
</feature>
<comment type="caution">
    <text evidence="7">The sequence shown here is derived from an EMBL/GenBank/DDBJ whole genome shotgun (WGS) entry which is preliminary data.</text>
</comment>
<dbReference type="GO" id="GO:0005886">
    <property type="term" value="C:plasma membrane"/>
    <property type="evidence" value="ECO:0007669"/>
    <property type="project" value="TreeGrafter"/>
</dbReference>
<dbReference type="OrthoDB" id="4806599at2759"/>
<evidence type="ECO:0000256" key="6">
    <source>
        <dbReference type="SAM" id="Phobius"/>
    </source>
</evidence>
<keyword evidence="2 6" id="KW-0812">Transmembrane</keyword>
<feature type="region of interest" description="Disordered" evidence="5">
    <location>
        <begin position="569"/>
        <end position="595"/>
    </location>
</feature>
<evidence type="ECO:0000256" key="1">
    <source>
        <dbReference type="ARBA" id="ARBA00004141"/>
    </source>
</evidence>
<evidence type="ECO:0000256" key="2">
    <source>
        <dbReference type="ARBA" id="ARBA00022692"/>
    </source>
</evidence>
<proteinExistence type="predicted"/>
<reference evidence="7" key="1">
    <citation type="journal article" date="2021" name="Nat. Commun.">
        <title>Genetic determinants of endophytism in the Arabidopsis root mycobiome.</title>
        <authorList>
            <person name="Mesny F."/>
            <person name="Miyauchi S."/>
            <person name="Thiergart T."/>
            <person name="Pickel B."/>
            <person name="Atanasova L."/>
            <person name="Karlsson M."/>
            <person name="Huettel B."/>
            <person name="Barry K.W."/>
            <person name="Haridas S."/>
            <person name="Chen C."/>
            <person name="Bauer D."/>
            <person name="Andreopoulos W."/>
            <person name="Pangilinan J."/>
            <person name="LaButti K."/>
            <person name="Riley R."/>
            <person name="Lipzen A."/>
            <person name="Clum A."/>
            <person name="Drula E."/>
            <person name="Henrissat B."/>
            <person name="Kohler A."/>
            <person name="Grigoriev I.V."/>
            <person name="Martin F.M."/>
            <person name="Hacquard S."/>
        </authorList>
    </citation>
    <scope>NUCLEOTIDE SEQUENCE</scope>
    <source>
        <strain evidence="7">MPI-SDFR-AT-0117</strain>
    </source>
</reference>
<dbReference type="GO" id="GO:0015343">
    <property type="term" value="F:siderophore-iron transmembrane transporter activity"/>
    <property type="evidence" value="ECO:0007669"/>
    <property type="project" value="TreeGrafter"/>
</dbReference>
<dbReference type="Proteomes" id="UP000770015">
    <property type="component" value="Unassembled WGS sequence"/>
</dbReference>
<feature type="transmembrane region" description="Helical" evidence="6">
    <location>
        <begin position="129"/>
        <end position="151"/>
    </location>
</feature>
<gene>
    <name evidence="7" type="ORF">F5X68DRAFT_232615</name>
</gene>
<evidence type="ECO:0000313" key="8">
    <source>
        <dbReference type="Proteomes" id="UP000770015"/>
    </source>
</evidence>
<organism evidence="7 8">
    <name type="scientific">Plectosphaerella plurivora</name>
    <dbReference type="NCBI Taxonomy" id="936078"/>
    <lineage>
        <taxon>Eukaryota</taxon>
        <taxon>Fungi</taxon>
        <taxon>Dikarya</taxon>
        <taxon>Ascomycota</taxon>
        <taxon>Pezizomycotina</taxon>
        <taxon>Sordariomycetes</taxon>
        <taxon>Hypocreomycetidae</taxon>
        <taxon>Glomerellales</taxon>
        <taxon>Plectosphaerellaceae</taxon>
        <taxon>Plectosphaerella</taxon>
    </lineage>
</organism>
<dbReference type="InterPro" id="IPR036259">
    <property type="entry name" value="MFS_trans_sf"/>
</dbReference>
<evidence type="ECO:0000313" key="7">
    <source>
        <dbReference type="EMBL" id="KAH6686454.1"/>
    </source>
</evidence>
<dbReference type="EMBL" id="JAGSXJ010000013">
    <property type="protein sequence ID" value="KAH6686454.1"/>
    <property type="molecule type" value="Genomic_DNA"/>
</dbReference>
<keyword evidence="8" id="KW-1185">Reference proteome</keyword>
<feature type="transmembrane region" description="Helical" evidence="6">
    <location>
        <begin position="199"/>
        <end position="217"/>
    </location>
</feature>
<dbReference type="InterPro" id="IPR011701">
    <property type="entry name" value="MFS"/>
</dbReference>
<evidence type="ECO:0000256" key="5">
    <source>
        <dbReference type="SAM" id="MobiDB-lite"/>
    </source>
</evidence>
<feature type="transmembrane region" description="Helical" evidence="6">
    <location>
        <begin position="539"/>
        <end position="558"/>
    </location>
</feature>
<keyword evidence="4 6" id="KW-0472">Membrane</keyword>
<feature type="transmembrane region" description="Helical" evidence="6">
    <location>
        <begin position="75"/>
        <end position="94"/>
    </location>
</feature>
<dbReference type="PANTHER" id="PTHR23501:SF87">
    <property type="entry name" value="SIDEROPHORE IRON TRANSPORTER 2"/>
    <property type="match status" value="1"/>
</dbReference>
<feature type="compositionally biased region" description="Basic and acidic residues" evidence="5">
    <location>
        <begin position="572"/>
        <end position="583"/>
    </location>
</feature>